<sequence length="86" mass="9572">MNSLSDSSLFLICFNKETNPLYFPSHLPKPCSMLVSICTNRSEISSKQNNQALCSTLLRKSNTGRRIADEALLSSSQIFAHPTLRP</sequence>
<comment type="caution">
    <text evidence="1">The sequence shown here is derived from an EMBL/GenBank/DDBJ whole genome shotgun (WGS) entry which is preliminary data.</text>
</comment>
<organism evidence="1 2">
    <name type="scientific">Caerostris darwini</name>
    <dbReference type="NCBI Taxonomy" id="1538125"/>
    <lineage>
        <taxon>Eukaryota</taxon>
        <taxon>Metazoa</taxon>
        <taxon>Ecdysozoa</taxon>
        <taxon>Arthropoda</taxon>
        <taxon>Chelicerata</taxon>
        <taxon>Arachnida</taxon>
        <taxon>Araneae</taxon>
        <taxon>Araneomorphae</taxon>
        <taxon>Entelegynae</taxon>
        <taxon>Araneoidea</taxon>
        <taxon>Araneidae</taxon>
        <taxon>Caerostris</taxon>
    </lineage>
</organism>
<evidence type="ECO:0000313" key="1">
    <source>
        <dbReference type="EMBL" id="GIY37903.1"/>
    </source>
</evidence>
<reference evidence="1 2" key="1">
    <citation type="submission" date="2021-06" db="EMBL/GenBank/DDBJ databases">
        <title>Caerostris darwini draft genome.</title>
        <authorList>
            <person name="Kono N."/>
            <person name="Arakawa K."/>
        </authorList>
    </citation>
    <scope>NUCLEOTIDE SEQUENCE [LARGE SCALE GENOMIC DNA]</scope>
</reference>
<dbReference type="AlphaFoldDB" id="A0AAV4SU82"/>
<protein>
    <submittedName>
        <fullName evidence="1">Uncharacterized protein</fullName>
    </submittedName>
</protein>
<dbReference type="Proteomes" id="UP001054837">
    <property type="component" value="Unassembled WGS sequence"/>
</dbReference>
<keyword evidence="2" id="KW-1185">Reference proteome</keyword>
<accession>A0AAV4SU82</accession>
<proteinExistence type="predicted"/>
<evidence type="ECO:0000313" key="2">
    <source>
        <dbReference type="Proteomes" id="UP001054837"/>
    </source>
</evidence>
<gene>
    <name evidence="1" type="ORF">CDAR_57621</name>
</gene>
<name>A0AAV4SU82_9ARAC</name>
<dbReference type="EMBL" id="BPLQ01008522">
    <property type="protein sequence ID" value="GIY37903.1"/>
    <property type="molecule type" value="Genomic_DNA"/>
</dbReference>